<dbReference type="RefSeq" id="WP_001373888.1">
    <property type="nucleotide sequence ID" value="NZ_BGAA01000087.1"/>
</dbReference>
<dbReference type="EMBL" id="JN159731">
    <property type="protein sequence ID" value="AET11996.1"/>
    <property type="molecule type" value="Genomic_DNA"/>
</dbReference>
<accession>G8GJL6</accession>
<proteinExistence type="predicted"/>
<organism evidence="1">
    <name type="scientific">Escherichia coli</name>
    <dbReference type="NCBI Taxonomy" id="562"/>
    <lineage>
        <taxon>Bacteria</taxon>
        <taxon>Pseudomonadati</taxon>
        <taxon>Pseudomonadota</taxon>
        <taxon>Gammaproteobacteria</taxon>
        <taxon>Enterobacterales</taxon>
        <taxon>Enterobacteriaceae</taxon>
        <taxon>Escherichia</taxon>
    </lineage>
</organism>
<dbReference type="PATRIC" id="fig|562.7986.peg.2102"/>
<sequence>MQTRIGKCIYKIRNSRYVCSKARISQRCISGLLTTGPNDENVNNKPSSDMPNRIKPVVSDSQIGIYTTDSNTLKDGLCSQAHIGTQPYRPGADSPITVRSFLQITLSNNNYKSLEHLQTRAENYLRYRKAEENILRSTVEGLTNPESPVFKQTAWMGHLERGLWKTETRWDGNDREQLGKEALGSEEPKPGSPFYGSRGLKLSDSAHSAFSMMLCGSEGPFTKEQALSGFELAQTGQVLAGRLKIQERVKFRADNRIDAQRNGTHSTRTPTGMDLSQDIGTIMRDKAGLPVMSGTSGSSSDATLATRYAAEHFGKTWAAPGLSQAEGCKAISDLSHHYFRAEGSSPPQSMATGINKVRYDAGMEEKYVNTLDIFTHSYPEIYAGVALTIAGAGGNDEQAMYNVTQEAARILHEAETKD</sequence>
<gene>
    <name evidence="1" type="primary">avrA</name>
</gene>
<dbReference type="AlphaFoldDB" id="G8GJL6"/>
<evidence type="ECO:0000313" key="1">
    <source>
        <dbReference type="EMBL" id="AET11996.1"/>
    </source>
</evidence>
<protein>
    <submittedName>
        <fullName evidence="1">Non-LEE encoded effector</fullName>
    </submittedName>
</protein>
<reference evidence="1" key="1">
    <citation type="journal article" date="2011" name="Appl. Environ. Microbiol.">
        <title>Genetic Background and Mobility of Variants of the Gene nleA in Attaching and Effacing Escherichia coli.</title>
        <authorList>
            <person name="Creuzburg K."/>
            <person name="Heeren S."/>
            <person name="Lis C.M."/>
            <person name="Kranz M."/>
            <person name="Hensel M."/>
            <person name="Schmidt H."/>
        </authorList>
    </citation>
    <scope>NUCLEOTIDE SEQUENCE</scope>
    <source>
        <strain evidence="1">03-00175</strain>
    </source>
</reference>
<name>G8GJL6_ECOLX</name>